<name>A0A1R2BXL4_9CILI</name>
<evidence type="ECO:0000313" key="1">
    <source>
        <dbReference type="EMBL" id="OMJ81355.1"/>
    </source>
</evidence>
<evidence type="ECO:0000313" key="2">
    <source>
        <dbReference type="Proteomes" id="UP000187209"/>
    </source>
</evidence>
<proteinExistence type="predicted"/>
<keyword evidence="2" id="KW-1185">Reference proteome</keyword>
<protein>
    <submittedName>
        <fullName evidence="1">Uncharacterized protein</fullName>
    </submittedName>
</protein>
<dbReference type="Proteomes" id="UP000187209">
    <property type="component" value="Unassembled WGS sequence"/>
</dbReference>
<reference evidence="1 2" key="1">
    <citation type="submission" date="2016-11" db="EMBL/GenBank/DDBJ databases">
        <title>The macronuclear genome of Stentor coeruleus: a giant cell with tiny introns.</title>
        <authorList>
            <person name="Slabodnick M."/>
            <person name="Ruby J.G."/>
            <person name="Reiff S.B."/>
            <person name="Swart E.C."/>
            <person name="Gosai S."/>
            <person name="Prabakaran S."/>
            <person name="Witkowska E."/>
            <person name="Larue G.E."/>
            <person name="Fisher S."/>
            <person name="Freeman R.M."/>
            <person name="Gunawardena J."/>
            <person name="Chu W."/>
            <person name="Stover N.A."/>
            <person name="Gregory B.D."/>
            <person name="Nowacki M."/>
            <person name="Derisi J."/>
            <person name="Roy S.W."/>
            <person name="Marshall W.F."/>
            <person name="Sood P."/>
        </authorList>
    </citation>
    <scope>NUCLEOTIDE SEQUENCE [LARGE SCALE GENOMIC DNA]</scope>
    <source>
        <strain evidence="1">WM001</strain>
    </source>
</reference>
<dbReference type="AlphaFoldDB" id="A0A1R2BXL4"/>
<organism evidence="1 2">
    <name type="scientific">Stentor coeruleus</name>
    <dbReference type="NCBI Taxonomy" id="5963"/>
    <lineage>
        <taxon>Eukaryota</taxon>
        <taxon>Sar</taxon>
        <taxon>Alveolata</taxon>
        <taxon>Ciliophora</taxon>
        <taxon>Postciliodesmatophora</taxon>
        <taxon>Heterotrichea</taxon>
        <taxon>Heterotrichida</taxon>
        <taxon>Stentoridae</taxon>
        <taxon>Stentor</taxon>
    </lineage>
</organism>
<dbReference type="OrthoDB" id="10433943at2759"/>
<dbReference type="EMBL" id="MPUH01000384">
    <property type="protein sequence ID" value="OMJ81355.1"/>
    <property type="molecule type" value="Genomic_DNA"/>
</dbReference>
<accession>A0A1R2BXL4</accession>
<sequence>MGSYQAFNTDSIDSSQVYIGYNNKALIAKIKTGYDLKWDIDALKQGFKALCRSLIYIHRETCIIDDLSYILELLTEVFEKLKTECLRTGAISKNVPIPKIATGNISMKFSLQQAAIAIKSIEGLYNSLITFFEKYRKEPFDLMNYVNMNRIGKAERLLVGAIDRIKKLEKFSYFLRFQSLGLVFVCAVRWIKRMRINLPKRANQTIDLDDDSFREVNFPRTGGPDAIITQENPDNSAPEALFSTTNENKPDTLWPASPINNSFTLEISLNSTITNFVSDLPKTKFTPNFTLRPTKGK</sequence>
<comment type="caution">
    <text evidence="1">The sequence shown here is derived from an EMBL/GenBank/DDBJ whole genome shotgun (WGS) entry which is preliminary data.</text>
</comment>
<gene>
    <name evidence="1" type="ORF">SteCoe_18210</name>
</gene>